<dbReference type="EMBL" id="CP021082">
    <property type="protein sequence ID" value="ASN82798.1"/>
    <property type="molecule type" value="Genomic_DNA"/>
</dbReference>
<dbReference type="Proteomes" id="UP000259030">
    <property type="component" value="Plasmid pDFI1"/>
</dbReference>
<proteinExistence type="predicted"/>
<evidence type="ECO:0008006" key="4">
    <source>
        <dbReference type="Google" id="ProtNLM"/>
    </source>
</evidence>
<feature type="signal peptide" evidence="1">
    <location>
        <begin position="1"/>
        <end position="22"/>
    </location>
</feature>
<dbReference type="KEGG" id="dfc:DFI_16180"/>
<keyword evidence="1" id="KW-0732">Signal</keyword>
<evidence type="ECO:0000256" key="1">
    <source>
        <dbReference type="SAM" id="SignalP"/>
    </source>
</evidence>
<dbReference type="AlphaFoldDB" id="A0A221T1L6"/>
<evidence type="ECO:0000313" key="3">
    <source>
        <dbReference type="Proteomes" id="UP000259030"/>
    </source>
</evidence>
<keyword evidence="3" id="KW-1185">Reference proteome</keyword>
<feature type="chain" id="PRO_5011243260" description="Copper amine oxidase" evidence="1">
    <location>
        <begin position="23"/>
        <end position="587"/>
    </location>
</feature>
<accession>A0A221T1L6</accession>
<name>A0A221T1L6_9DEIO</name>
<geneLocation type="plasmid" evidence="3">
    <name>pdfi1</name>
</geneLocation>
<keyword evidence="2" id="KW-0614">Plasmid</keyword>
<dbReference type="InterPro" id="IPR035986">
    <property type="entry name" value="PKD_dom_sf"/>
</dbReference>
<organism evidence="2 3">
    <name type="scientific">Deinococcus ficus</name>
    <dbReference type="NCBI Taxonomy" id="317577"/>
    <lineage>
        <taxon>Bacteria</taxon>
        <taxon>Thermotogati</taxon>
        <taxon>Deinococcota</taxon>
        <taxon>Deinococci</taxon>
        <taxon>Deinococcales</taxon>
        <taxon>Deinococcaceae</taxon>
        <taxon>Deinococcus</taxon>
    </lineage>
</organism>
<dbReference type="RefSeq" id="WP_027463860.1">
    <property type="nucleotide sequence ID" value="NZ_CP021082.1"/>
</dbReference>
<dbReference type="STRING" id="317577.GCA_000419625_02982"/>
<protein>
    <recommendedName>
        <fullName evidence="4">Copper amine oxidase</fullName>
    </recommendedName>
</protein>
<sequence length="587" mass="61102">MKFSRTACLCLLLTLSSAPVSAAGTDLLISPTGSVTAGSRTLTLRTPPQVSGGTLLLPVRETAGLLGRPVQVTGTLIQAGRLVIQTSNRSMTIDGVPYAGPLVIPASGDPLVDAKLLAYALDGQLVTRPGGGVAILGVPAAPPNPGPSLPVAAPSQPVPVVTPTPQTAAVAGAPEARFATNKSVYAPGERVTFTDFSFDPDGLNLARKWEGMSDVYFTPGEHRITLVVTNTKGRTSAPYTRVIRVEGAPLASPLSYALRSSPIGSTFQDTRNPAYPALPAVTQATTSYPLIFSDSPEAPTQSGVLYQDRASGRVRVVAYHLNRLGRPARLLVLAQARGAGGGVQVLREGSAGGTRMESVLGQVSVLDFLTSAGRARQDLPAQGLTALYTSPLLAPEQGAKVMLDLQITGEAQISVVMLEDGRPLTDATLSTLPHLAPDAQHQRGTFPGAVRSLTVRLGAEPGRLTLGDNTSDPPLLGVDAMTGAPQRLSGNYGVQYDITVENTVPGTSTVASFAPRGGQYRGGMVVEDGSERQVLRIPGSGVLTNGDAPLMLWRTPSRVFRMSFIPSGGSFLPVSLVFYPVPGEVGP</sequence>
<evidence type="ECO:0000313" key="2">
    <source>
        <dbReference type="EMBL" id="ASN82798.1"/>
    </source>
</evidence>
<reference evidence="2 3" key="1">
    <citation type="submission" date="2017-05" db="EMBL/GenBank/DDBJ databases">
        <title>The complete genome sequence of Deinococcus ficus isolated from the rhizosphere of the Ficus religiosa L. in Taiwan.</title>
        <authorList>
            <person name="Wu K.-M."/>
            <person name="Liao T.-L."/>
            <person name="Liu Y.-M."/>
            <person name="Young C.-C."/>
            <person name="Tsai S.-F."/>
        </authorList>
    </citation>
    <scope>NUCLEOTIDE SEQUENCE [LARGE SCALE GENOMIC DNA]</scope>
    <source>
        <strain evidence="2 3">CC-FR2-10</strain>
        <plasmid evidence="3">pdfi1</plasmid>
    </source>
</reference>
<gene>
    <name evidence="2" type="ORF">DFI_16180</name>
</gene>
<dbReference type="SUPFAM" id="SSF49299">
    <property type="entry name" value="PKD domain"/>
    <property type="match status" value="1"/>
</dbReference>